<gene>
    <name evidence="1" type="ORF">BCB44BAC_01702</name>
</gene>
<evidence type="ECO:0000313" key="1">
    <source>
        <dbReference type="EMBL" id="SCL90305.1"/>
    </source>
</evidence>
<evidence type="ECO:0000313" key="2">
    <source>
        <dbReference type="Proteomes" id="UP000242164"/>
    </source>
</evidence>
<sequence length="14" mass="1626">MNLSISDELELFSK</sequence>
<comment type="caution">
    <text evidence="1">The sequence shown here is derived from an EMBL/GenBank/DDBJ whole genome shotgun (WGS) entry which is preliminary data.</text>
</comment>
<dbReference type="Proteomes" id="UP000242164">
    <property type="component" value="Unassembled WGS sequence"/>
</dbReference>
<protein>
    <submittedName>
        <fullName evidence="1">Uncharacterized protein</fullName>
    </submittedName>
</protein>
<name>A0AAX2CFP2_9BACI</name>
<organism evidence="1 2">
    <name type="scientific">Bacillus cytotoxicus</name>
    <dbReference type="NCBI Taxonomy" id="580165"/>
    <lineage>
        <taxon>Bacteria</taxon>
        <taxon>Bacillati</taxon>
        <taxon>Bacillota</taxon>
        <taxon>Bacilli</taxon>
        <taxon>Bacillales</taxon>
        <taxon>Bacillaceae</taxon>
        <taxon>Bacillus</taxon>
        <taxon>Bacillus cereus group</taxon>
    </lineage>
</organism>
<dbReference type="EMBL" id="FMIK01000022">
    <property type="protein sequence ID" value="SCL90305.1"/>
    <property type="molecule type" value="Genomic_DNA"/>
</dbReference>
<proteinExistence type="predicted"/>
<accession>A0AAX2CFP2</accession>
<reference evidence="1 2" key="1">
    <citation type="submission" date="2016-08" db="EMBL/GenBank/DDBJ databases">
        <authorList>
            <person name="Loux V."/>
            <person name="Rue O."/>
        </authorList>
    </citation>
    <scope>NUCLEOTIDE SEQUENCE [LARGE SCALE GENOMIC DNA]</scope>
    <source>
        <strain evidence="1 2">AFSSA_08CEB44bac</strain>
    </source>
</reference>